<dbReference type="InterPro" id="IPR017930">
    <property type="entry name" value="Myb_dom"/>
</dbReference>
<comment type="subcellular location">
    <subcellularLocation>
        <location evidence="1">Nucleus</location>
    </subcellularLocation>
</comment>
<accession>A0AAN9NWN7</accession>
<dbReference type="PROSITE" id="PS50090">
    <property type="entry name" value="MYB_LIKE"/>
    <property type="match status" value="1"/>
</dbReference>
<gene>
    <name evidence="12" type="ORF">VNO78_32211</name>
</gene>
<dbReference type="GO" id="GO:0005634">
    <property type="term" value="C:nucleus"/>
    <property type="evidence" value="ECO:0007669"/>
    <property type="project" value="UniProtKB-SubCell"/>
</dbReference>
<feature type="region of interest" description="Disordered" evidence="7">
    <location>
        <begin position="171"/>
        <end position="237"/>
    </location>
</feature>
<dbReference type="EMBL" id="JAYMYS010000009">
    <property type="protein sequence ID" value="KAK7379945.1"/>
    <property type="molecule type" value="Genomic_DNA"/>
</dbReference>
<dbReference type="GO" id="GO:0009739">
    <property type="term" value="P:response to gibberellin"/>
    <property type="evidence" value="ECO:0007669"/>
    <property type="project" value="TreeGrafter"/>
</dbReference>
<feature type="compositionally biased region" description="Low complexity" evidence="7">
    <location>
        <begin position="42"/>
        <end position="55"/>
    </location>
</feature>
<dbReference type="GO" id="GO:0008270">
    <property type="term" value="F:zinc ion binding"/>
    <property type="evidence" value="ECO:0007669"/>
    <property type="project" value="UniProtKB-KW"/>
</dbReference>
<dbReference type="Pfam" id="PF00249">
    <property type="entry name" value="Myb_DNA-binding"/>
    <property type="match status" value="1"/>
</dbReference>
<feature type="compositionally biased region" description="Polar residues" evidence="7">
    <location>
        <begin position="218"/>
        <end position="237"/>
    </location>
</feature>
<organism evidence="12 13">
    <name type="scientific">Psophocarpus tetragonolobus</name>
    <name type="common">Winged bean</name>
    <name type="synonym">Dolichos tetragonolobus</name>
    <dbReference type="NCBI Taxonomy" id="3891"/>
    <lineage>
        <taxon>Eukaryota</taxon>
        <taxon>Viridiplantae</taxon>
        <taxon>Streptophyta</taxon>
        <taxon>Embryophyta</taxon>
        <taxon>Tracheophyta</taxon>
        <taxon>Spermatophyta</taxon>
        <taxon>Magnoliopsida</taxon>
        <taxon>eudicotyledons</taxon>
        <taxon>Gunneridae</taxon>
        <taxon>Pentapetalae</taxon>
        <taxon>rosids</taxon>
        <taxon>fabids</taxon>
        <taxon>Fabales</taxon>
        <taxon>Fabaceae</taxon>
        <taxon>Papilionoideae</taxon>
        <taxon>50 kb inversion clade</taxon>
        <taxon>NPAAA clade</taxon>
        <taxon>indigoferoid/millettioid clade</taxon>
        <taxon>Phaseoleae</taxon>
        <taxon>Psophocarpus</taxon>
    </lineage>
</organism>
<dbReference type="SUPFAM" id="SSF46689">
    <property type="entry name" value="Homeodomain-like"/>
    <property type="match status" value="1"/>
</dbReference>
<dbReference type="Proteomes" id="UP001386955">
    <property type="component" value="Unassembled WGS sequence"/>
</dbReference>
<evidence type="ECO:0000259" key="8">
    <source>
        <dbReference type="PROSITE" id="PS50090"/>
    </source>
</evidence>
<feature type="domain" description="HTH myb-type" evidence="11">
    <location>
        <begin position="79"/>
        <end position="135"/>
    </location>
</feature>
<dbReference type="Gene3D" id="1.10.10.60">
    <property type="entry name" value="Homeodomain-like"/>
    <property type="match status" value="1"/>
</dbReference>
<evidence type="ECO:0000259" key="9">
    <source>
        <dbReference type="PROSITE" id="PS50158"/>
    </source>
</evidence>
<keyword evidence="3" id="KW-0238">DNA-binding</keyword>
<protein>
    <submittedName>
        <fullName evidence="12">Uncharacterized protein</fullName>
    </submittedName>
</protein>
<dbReference type="InterPro" id="IPR006447">
    <property type="entry name" value="Myb_dom_plants"/>
</dbReference>
<feature type="domain" description="SANT" evidence="10">
    <location>
        <begin position="87"/>
        <end position="135"/>
    </location>
</feature>
<dbReference type="FunFam" id="1.10.10.60:FF:000009">
    <property type="entry name" value="transcription factor MYB1R1"/>
    <property type="match status" value="1"/>
</dbReference>
<feature type="domain" description="Myb-like" evidence="8">
    <location>
        <begin position="79"/>
        <end position="131"/>
    </location>
</feature>
<comment type="caution">
    <text evidence="12">The sequence shown here is derived from an EMBL/GenBank/DDBJ whole genome shotgun (WGS) entry which is preliminary data.</text>
</comment>
<feature type="compositionally biased region" description="Basic and acidic residues" evidence="7">
    <location>
        <begin position="171"/>
        <end position="192"/>
    </location>
</feature>
<dbReference type="PROSITE" id="PS51293">
    <property type="entry name" value="SANT"/>
    <property type="match status" value="1"/>
</dbReference>
<dbReference type="GO" id="GO:0003677">
    <property type="term" value="F:DNA binding"/>
    <property type="evidence" value="ECO:0007669"/>
    <property type="project" value="UniProtKB-KW"/>
</dbReference>
<dbReference type="PANTHER" id="PTHR44191">
    <property type="entry name" value="TRANSCRIPTION FACTOR KUA1"/>
    <property type="match status" value="1"/>
</dbReference>
<keyword evidence="6" id="KW-0862">Zinc</keyword>
<evidence type="ECO:0000256" key="7">
    <source>
        <dbReference type="SAM" id="MobiDB-lite"/>
    </source>
</evidence>
<proteinExistence type="predicted"/>
<keyword evidence="5" id="KW-0539">Nucleus</keyword>
<dbReference type="PROSITE" id="PS50158">
    <property type="entry name" value="ZF_CCHC"/>
    <property type="match status" value="1"/>
</dbReference>
<dbReference type="PANTHER" id="PTHR44191:SF62">
    <property type="entry name" value="OS04G0341900 PROTEIN"/>
    <property type="match status" value="1"/>
</dbReference>
<name>A0AAN9NWN7_PSOTE</name>
<keyword evidence="2" id="KW-0805">Transcription regulation</keyword>
<dbReference type="CDD" id="cd00167">
    <property type="entry name" value="SANT"/>
    <property type="match status" value="1"/>
</dbReference>
<keyword evidence="6" id="KW-0479">Metal-binding</keyword>
<feature type="region of interest" description="Disordered" evidence="7">
    <location>
        <begin position="42"/>
        <end position="64"/>
    </location>
</feature>
<evidence type="ECO:0000256" key="4">
    <source>
        <dbReference type="ARBA" id="ARBA00023163"/>
    </source>
</evidence>
<dbReference type="GO" id="GO:0009723">
    <property type="term" value="P:response to ethylene"/>
    <property type="evidence" value="ECO:0007669"/>
    <property type="project" value="TreeGrafter"/>
</dbReference>
<feature type="domain" description="CCHC-type" evidence="9">
    <location>
        <begin position="3"/>
        <end position="18"/>
    </location>
</feature>
<dbReference type="GO" id="GO:0006355">
    <property type="term" value="P:regulation of DNA-templated transcription"/>
    <property type="evidence" value="ECO:0007669"/>
    <property type="project" value="UniProtKB-ARBA"/>
</dbReference>
<dbReference type="InterPro" id="IPR009057">
    <property type="entry name" value="Homeodomain-like_sf"/>
</dbReference>
<dbReference type="InterPro" id="IPR052245">
    <property type="entry name" value="Plant_Stress_Dev_TF"/>
</dbReference>
<dbReference type="PROSITE" id="PS51294">
    <property type="entry name" value="HTH_MYB"/>
    <property type="match status" value="1"/>
</dbReference>
<evidence type="ECO:0000259" key="11">
    <source>
        <dbReference type="PROSITE" id="PS51294"/>
    </source>
</evidence>
<dbReference type="InterPro" id="IPR001878">
    <property type="entry name" value="Znf_CCHC"/>
</dbReference>
<keyword evidence="4" id="KW-0804">Transcription</keyword>
<dbReference type="InterPro" id="IPR001005">
    <property type="entry name" value="SANT/Myb"/>
</dbReference>
<dbReference type="InterPro" id="IPR017884">
    <property type="entry name" value="SANT_dom"/>
</dbReference>
<evidence type="ECO:0000313" key="13">
    <source>
        <dbReference type="Proteomes" id="UP001386955"/>
    </source>
</evidence>
<evidence type="ECO:0000259" key="10">
    <source>
        <dbReference type="PROSITE" id="PS51293"/>
    </source>
</evidence>
<dbReference type="AlphaFoldDB" id="A0AAN9NWN7"/>
<evidence type="ECO:0000313" key="12">
    <source>
        <dbReference type="EMBL" id="KAK7379945.1"/>
    </source>
</evidence>
<evidence type="ECO:0000256" key="3">
    <source>
        <dbReference type="ARBA" id="ARBA00023125"/>
    </source>
</evidence>
<sequence>MGRKCSHCGNIGHNSRTCGSLRASFVGVGVRLFGVQLDTSTSSSRSLSMDSLPSSSDDHSDKTSGVYLSDSDCLIVPPQERKKGVPWTEEEHRTFLVGLEKLGKGDWRGISKHYVTTRTPTQVASHAQKYFIRLATMNKKRRRSSLFDLEGCGITGDLVSTEMEKLKDVSFSLEETKSNEEKDRDDHCDPKMKSPSNNNAAVPDLELTLSVPKGKPKTLQQTNSSTDSFLLSPISVT</sequence>
<evidence type="ECO:0000256" key="6">
    <source>
        <dbReference type="PROSITE-ProRule" id="PRU00047"/>
    </source>
</evidence>
<dbReference type="SMART" id="SM00717">
    <property type="entry name" value="SANT"/>
    <property type="match status" value="1"/>
</dbReference>
<keyword evidence="6" id="KW-0863">Zinc-finger</keyword>
<keyword evidence="13" id="KW-1185">Reference proteome</keyword>
<reference evidence="12 13" key="1">
    <citation type="submission" date="2024-01" db="EMBL/GenBank/DDBJ databases">
        <title>The genomes of 5 underutilized Papilionoideae crops provide insights into root nodulation and disease resistanc.</title>
        <authorList>
            <person name="Jiang F."/>
        </authorList>
    </citation>
    <scope>NUCLEOTIDE SEQUENCE [LARGE SCALE GENOMIC DNA]</scope>
    <source>
        <strain evidence="12">DUOXIRENSHENG_FW03</strain>
        <tissue evidence="12">Leaves</tissue>
    </source>
</reference>
<evidence type="ECO:0000256" key="1">
    <source>
        <dbReference type="ARBA" id="ARBA00004123"/>
    </source>
</evidence>
<dbReference type="NCBIfam" id="TIGR01557">
    <property type="entry name" value="myb_SHAQKYF"/>
    <property type="match status" value="1"/>
</dbReference>
<evidence type="ECO:0000256" key="5">
    <source>
        <dbReference type="ARBA" id="ARBA00023242"/>
    </source>
</evidence>
<evidence type="ECO:0000256" key="2">
    <source>
        <dbReference type="ARBA" id="ARBA00023015"/>
    </source>
</evidence>